<dbReference type="InterPro" id="IPR011701">
    <property type="entry name" value="MFS"/>
</dbReference>
<reference evidence="8 9" key="1">
    <citation type="submission" date="2017-01" db="EMBL/GenBank/DDBJ databases">
        <authorList>
            <person name="Mah S.A."/>
            <person name="Swanson W.J."/>
            <person name="Moy G.W."/>
            <person name="Vacquier V.D."/>
        </authorList>
    </citation>
    <scope>NUCLEOTIDE SEQUENCE [LARGE SCALE GENOMIC DNA]</scope>
    <source>
        <strain evidence="8 9">GSMNP</strain>
    </source>
</reference>
<dbReference type="Proteomes" id="UP000187283">
    <property type="component" value="Unassembled WGS sequence"/>
</dbReference>
<dbReference type="Gene3D" id="1.20.1250.20">
    <property type="entry name" value="MFS general substrate transporter like domains"/>
    <property type="match status" value="1"/>
</dbReference>
<comment type="caution">
    <text evidence="8">The sequence shown here is derived from an EMBL/GenBank/DDBJ whole genome shotgun (WGS) entry which is preliminary data.</text>
</comment>
<protein>
    <submittedName>
        <fullName evidence="8">Major facilitator superfamily domain-containing protein 10</fullName>
    </submittedName>
</protein>
<gene>
    <name evidence="8" type="ORF">AYI70_g10307</name>
</gene>
<keyword evidence="4 6" id="KW-1133">Transmembrane helix</keyword>
<dbReference type="EMBL" id="LSSN01004989">
    <property type="protein sequence ID" value="OMJ10476.1"/>
    <property type="molecule type" value="Genomic_DNA"/>
</dbReference>
<dbReference type="OrthoDB" id="196650at2759"/>
<feature type="transmembrane region" description="Helical" evidence="6">
    <location>
        <begin position="107"/>
        <end position="129"/>
    </location>
</feature>
<feature type="transmembrane region" description="Helical" evidence="6">
    <location>
        <begin position="299"/>
        <end position="317"/>
    </location>
</feature>
<evidence type="ECO:0000256" key="1">
    <source>
        <dbReference type="ARBA" id="ARBA00004141"/>
    </source>
</evidence>
<feature type="transmembrane region" description="Helical" evidence="6">
    <location>
        <begin position="241"/>
        <end position="263"/>
    </location>
</feature>
<evidence type="ECO:0000256" key="5">
    <source>
        <dbReference type="ARBA" id="ARBA00023136"/>
    </source>
</evidence>
<keyword evidence="2" id="KW-0813">Transport</keyword>
<name>A0A1R1X756_9FUNG</name>
<evidence type="ECO:0000256" key="6">
    <source>
        <dbReference type="SAM" id="Phobius"/>
    </source>
</evidence>
<feature type="transmembrane region" description="Helical" evidence="6">
    <location>
        <begin position="14"/>
        <end position="36"/>
    </location>
</feature>
<keyword evidence="9" id="KW-1185">Reference proteome</keyword>
<feature type="transmembrane region" description="Helical" evidence="6">
    <location>
        <begin position="384"/>
        <end position="408"/>
    </location>
</feature>
<sequence>MSTLAPTLNSPPKILKVVIIALIIDIFAFTSILPLLPRTIEFFLSSKDQNPSATLNAFLYLISKLRAIQNFSLTYSYLSINYLLSLIHISPLQTPQFLTIDPLKSDIVLLGGLLGSFYSLLQCLVAPIFGKLSDKYGRRRVLLFSMLGNLLSTTIWVFSKNFDLFLISRIIAGLSEANIQISTTVIADVSSPENRAKQMALVGISFSLGFTFGPLIGAYFASLPSHHPFLNNYFNLKLAPFANAALFSLALLSIETLYIYFYLPETLNYQNKSSSKTTTPHSATPLNLSSKFNQLLNTYFIYMFVFSGMEYSLTFLMHDLFNYSNRQQGYLLGSIGLTSALIQGLYVRKTVSKFGEKNLCLQGFAGCIFGMVSVVLLANSKSTFYLPAICLGFSIASAIVTSTMNAIISLLNTNTAITTTPLQRSDSATSLADEIKPHLTTIHKTPPTTPNDSGHRLGSFRSAGQLGRAFGPGFACFLYWTCGPQVCYLVGSLTVLYVYFKFKNINFSLIKSKSLKKKNN</sequence>
<dbReference type="PANTHER" id="PTHR23504">
    <property type="entry name" value="MAJOR FACILITATOR SUPERFAMILY DOMAIN-CONTAINING PROTEIN 10"/>
    <property type="match status" value="1"/>
</dbReference>
<feature type="transmembrane region" description="Helical" evidence="6">
    <location>
        <begin position="141"/>
        <end position="158"/>
    </location>
</feature>
<evidence type="ECO:0000256" key="4">
    <source>
        <dbReference type="ARBA" id="ARBA00022989"/>
    </source>
</evidence>
<dbReference type="PANTHER" id="PTHR23504:SF31">
    <property type="entry name" value="MAJOR FACILITATOR SUPERFAMILY DOMAIN-CONTAINING PROTEIN 10"/>
    <property type="match status" value="1"/>
</dbReference>
<dbReference type="GO" id="GO:0022857">
    <property type="term" value="F:transmembrane transporter activity"/>
    <property type="evidence" value="ECO:0007669"/>
    <property type="project" value="InterPro"/>
</dbReference>
<organism evidence="8 9">
    <name type="scientific">Smittium culicis</name>
    <dbReference type="NCBI Taxonomy" id="133412"/>
    <lineage>
        <taxon>Eukaryota</taxon>
        <taxon>Fungi</taxon>
        <taxon>Fungi incertae sedis</taxon>
        <taxon>Zoopagomycota</taxon>
        <taxon>Kickxellomycotina</taxon>
        <taxon>Harpellomycetes</taxon>
        <taxon>Harpellales</taxon>
        <taxon>Legeriomycetaceae</taxon>
        <taxon>Smittium</taxon>
    </lineage>
</organism>
<comment type="subcellular location">
    <subcellularLocation>
        <location evidence="1">Membrane</location>
        <topology evidence="1">Multi-pass membrane protein</topology>
    </subcellularLocation>
</comment>
<keyword evidence="3 6" id="KW-0812">Transmembrane</keyword>
<evidence type="ECO:0000313" key="8">
    <source>
        <dbReference type="EMBL" id="OMJ10476.1"/>
    </source>
</evidence>
<proteinExistence type="predicted"/>
<evidence type="ECO:0000313" key="9">
    <source>
        <dbReference type="Proteomes" id="UP000187283"/>
    </source>
</evidence>
<feature type="transmembrane region" description="Helical" evidence="6">
    <location>
        <begin position="477"/>
        <end position="500"/>
    </location>
</feature>
<dbReference type="AlphaFoldDB" id="A0A1R1X756"/>
<dbReference type="SUPFAM" id="SSF103473">
    <property type="entry name" value="MFS general substrate transporter"/>
    <property type="match status" value="1"/>
</dbReference>
<feature type="transmembrane region" description="Helical" evidence="6">
    <location>
        <begin position="359"/>
        <end position="378"/>
    </location>
</feature>
<feature type="transmembrane region" description="Helical" evidence="6">
    <location>
        <begin position="199"/>
        <end position="221"/>
    </location>
</feature>
<feature type="transmembrane region" description="Helical" evidence="6">
    <location>
        <begin position="329"/>
        <end position="347"/>
    </location>
</feature>
<evidence type="ECO:0000256" key="3">
    <source>
        <dbReference type="ARBA" id="ARBA00022692"/>
    </source>
</evidence>
<dbReference type="PROSITE" id="PS50850">
    <property type="entry name" value="MFS"/>
    <property type="match status" value="1"/>
</dbReference>
<dbReference type="GO" id="GO:0016020">
    <property type="term" value="C:membrane"/>
    <property type="evidence" value="ECO:0007669"/>
    <property type="project" value="UniProtKB-SubCell"/>
</dbReference>
<feature type="domain" description="Major facilitator superfamily (MFS) profile" evidence="7">
    <location>
        <begin position="14"/>
        <end position="520"/>
    </location>
</feature>
<keyword evidence="5 6" id="KW-0472">Membrane</keyword>
<dbReference type="InterPro" id="IPR036259">
    <property type="entry name" value="MFS_trans_sf"/>
</dbReference>
<dbReference type="InterPro" id="IPR020846">
    <property type="entry name" value="MFS_dom"/>
</dbReference>
<dbReference type="Pfam" id="PF07690">
    <property type="entry name" value="MFS_1"/>
    <property type="match status" value="1"/>
</dbReference>
<evidence type="ECO:0000256" key="2">
    <source>
        <dbReference type="ARBA" id="ARBA00022448"/>
    </source>
</evidence>
<accession>A0A1R1X756</accession>
<feature type="transmembrane region" description="Helical" evidence="6">
    <location>
        <begin position="67"/>
        <end position="87"/>
    </location>
</feature>
<evidence type="ECO:0000259" key="7">
    <source>
        <dbReference type="PROSITE" id="PS50850"/>
    </source>
</evidence>